<gene>
    <name evidence="7" type="ORF">RNC47_36835</name>
</gene>
<feature type="transmembrane region" description="Helical" evidence="5">
    <location>
        <begin position="129"/>
        <end position="148"/>
    </location>
</feature>
<name>A0ABU2M3R1_9ACTN</name>
<dbReference type="EMBL" id="JAVREM010000310">
    <property type="protein sequence ID" value="MDT0323878.1"/>
    <property type="molecule type" value="Genomic_DNA"/>
</dbReference>
<dbReference type="PANTHER" id="PTHR11814">
    <property type="entry name" value="SULFATE TRANSPORTER"/>
    <property type="match status" value="1"/>
</dbReference>
<comment type="subcellular location">
    <subcellularLocation>
        <location evidence="1">Membrane</location>
        <topology evidence="1">Multi-pass membrane protein</topology>
    </subcellularLocation>
</comment>
<sequence length="149" mass="15065">NVAELPGQLINAHGPGVILGALVIAILVAWRWAPKAVKKVPGPLVAIVGVTALSLLAPFGDVTRIQINGSLIDALALPSLPQGNWGGFAAGVLTVALIASVESLLSAVSVDRMHTGPRTNFDREMIGQGAANIASGAIGGLPVTGVIVR</sequence>
<reference evidence="8" key="1">
    <citation type="submission" date="2023-07" db="EMBL/GenBank/DDBJ databases">
        <title>30 novel species of actinomycetes from the DSMZ collection.</title>
        <authorList>
            <person name="Nouioui I."/>
        </authorList>
    </citation>
    <scope>NUCLEOTIDE SEQUENCE [LARGE SCALE GENOMIC DNA]</scope>
    <source>
        <strain evidence="8">DSM 44918</strain>
    </source>
</reference>
<keyword evidence="4 5" id="KW-0472">Membrane</keyword>
<evidence type="ECO:0000256" key="1">
    <source>
        <dbReference type="ARBA" id="ARBA00004141"/>
    </source>
</evidence>
<dbReference type="Proteomes" id="UP001183420">
    <property type="component" value="Unassembled WGS sequence"/>
</dbReference>
<comment type="caution">
    <text evidence="7">The sequence shown here is derived from an EMBL/GenBank/DDBJ whole genome shotgun (WGS) entry which is preliminary data.</text>
</comment>
<evidence type="ECO:0000256" key="3">
    <source>
        <dbReference type="ARBA" id="ARBA00022989"/>
    </source>
</evidence>
<feature type="domain" description="SLC26A/SulP transporter" evidence="6">
    <location>
        <begin position="3"/>
        <end position="149"/>
    </location>
</feature>
<evidence type="ECO:0000259" key="6">
    <source>
        <dbReference type="Pfam" id="PF00916"/>
    </source>
</evidence>
<dbReference type="InterPro" id="IPR011547">
    <property type="entry name" value="SLC26A/SulP_dom"/>
</dbReference>
<accession>A0ABU2M3R1</accession>
<evidence type="ECO:0000313" key="7">
    <source>
        <dbReference type="EMBL" id="MDT0323878.1"/>
    </source>
</evidence>
<feature type="transmembrane region" description="Helical" evidence="5">
    <location>
        <begin position="44"/>
        <end position="65"/>
    </location>
</feature>
<evidence type="ECO:0000313" key="8">
    <source>
        <dbReference type="Proteomes" id="UP001183420"/>
    </source>
</evidence>
<feature type="non-terminal residue" evidence="7">
    <location>
        <position position="1"/>
    </location>
</feature>
<feature type="transmembrane region" description="Helical" evidence="5">
    <location>
        <begin position="85"/>
        <end position="108"/>
    </location>
</feature>
<feature type="non-terminal residue" evidence="7">
    <location>
        <position position="149"/>
    </location>
</feature>
<dbReference type="InterPro" id="IPR001902">
    <property type="entry name" value="SLC26A/SulP_fam"/>
</dbReference>
<dbReference type="RefSeq" id="WP_311605228.1">
    <property type="nucleotide sequence ID" value="NZ_JAVREM010000310.1"/>
</dbReference>
<evidence type="ECO:0000256" key="4">
    <source>
        <dbReference type="ARBA" id="ARBA00023136"/>
    </source>
</evidence>
<proteinExistence type="predicted"/>
<protein>
    <submittedName>
        <fullName evidence="7">SulP family inorganic anion transporter</fullName>
    </submittedName>
</protein>
<keyword evidence="2 5" id="KW-0812">Transmembrane</keyword>
<organism evidence="7 8">
    <name type="scientific">Streptomyces millisiae</name>
    <dbReference type="NCBI Taxonomy" id="3075542"/>
    <lineage>
        <taxon>Bacteria</taxon>
        <taxon>Bacillati</taxon>
        <taxon>Actinomycetota</taxon>
        <taxon>Actinomycetes</taxon>
        <taxon>Kitasatosporales</taxon>
        <taxon>Streptomycetaceae</taxon>
        <taxon>Streptomyces</taxon>
    </lineage>
</organism>
<evidence type="ECO:0000256" key="5">
    <source>
        <dbReference type="SAM" id="Phobius"/>
    </source>
</evidence>
<evidence type="ECO:0000256" key="2">
    <source>
        <dbReference type="ARBA" id="ARBA00022692"/>
    </source>
</evidence>
<dbReference type="Pfam" id="PF00916">
    <property type="entry name" value="Sulfate_transp"/>
    <property type="match status" value="1"/>
</dbReference>
<keyword evidence="3 5" id="KW-1133">Transmembrane helix</keyword>
<feature type="transmembrane region" description="Helical" evidence="5">
    <location>
        <begin position="12"/>
        <end position="32"/>
    </location>
</feature>
<keyword evidence="8" id="KW-1185">Reference proteome</keyword>